<evidence type="ECO:0000313" key="1">
    <source>
        <dbReference type="EMBL" id="RNA01536.1"/>
    </source>
</evidence>
<dbReference type="EMBL" id="REGN01009283">
    <property type="protein sequence ID" value="RNA01536.1"/>
    <property type="molecule type" value="Genomic_DNA"/>
</dbReference>
<accession>A0A3M7PQY8</accession>
<dbReference type="AlphaFoldDB" id="A0A3M7PQY8"/>
<dbReference type="Proteomes" id="UP000276133">
    <property type="component" value="Unassembled WGS sequence"/>
</dbReference>
<keyword evidence="2" id="KW-1185">Reference proteome</keyword>
<feature type="non-terminal residue" evidence="1">
    <location>
        <position position="1"/>
    </location>
</feature>
<proteinExistence type="predicted"/>
<sequence length="222" mass="25682">RRHLVKPFVICSSNGRIVDIYGPYQASLNDAEIMKIILNNDKNLMNLIEPKDVFLLDRGFRDCISFLNDRQISTKTPSMTKAKNKQSTFNANMIRHNSKCRWRSFKALRETQNQTLNHIIDDYRVADSLLSEDQLKLIALGTFGLRMCISYLNEALSDGEFEIQINDFVISQMNSKIISTRIQSRHTKSTNQWSIMYNLSPSSCKLAAEYIYCLNMNQQTCF</sequence>
<keyword evidence="1" id="KW-0413">Isomerase</keyword>
<reference evidence="1 2" key="1">
    <citation type="journal article" date="2018" name="Sci. Rep.">
        <title>Genomic signatures of local adaptation to the degree of environmental predictability in rotifers.</title>
        <authorList>
            <person name="Franch-Gras L."/>
            <person name="Hahn C."/>
            <person name="Garcia-Roger E.M."/>
            <person name="Carmona M.J."/>
            <person name="Serra M."/>
            <person name="Gomez A."/>
        </authorList>
    </citation>
    <scope>NUCLEOTIDE SEQUENCE [LARGE SCALE GENOMIC DNA]</scope>
    <source>
        <strain evidence="1">HYR1</strain>
    </source>
</reference>
<organism evidence="1 2">
    <name type="scientific">Brachionus plicatilis</name>
    <name type="common">Marine rotifer</name>
    <name type="synonym">Brachionus muelleri</name>
    <dbReference type="NCBI Taxonomy" id="10195"/>
    <lineage>
        <taxon>Eukaryota</taxon>
        <taxon>Metazoa</taxon>
        <taxon>Spiralia</taxon>
        <taxon>Gnathifera</taxon>
        <taxon>Rotifera</taxon>
        <taxon>Eurotatoria</taxon>
        <taxon>Monogononta</taxon>
        <taxon>Pseudotrocha</taxon>
        <taxon>Ploima</taxon>
        <taxon>Brachionidae</taxon>
        <taxon>Brachionus</taxon>
    </lineage>
</organism>
<name>A0A3M7PQY8_BRAPC</name>
<comment type="caution">
    <text evidence="1">The sequence shown here is derived from an EMBL/GenBank/DDBJ whole genome shotgun (WGS) entry which is preliminary data.</text>
</comment>
<dbReference type="GO" id="GO:0016853">
    <property type="term" value="F:isomerase activity"/>
    <property type="evidence" value="ECO:0007669"/>
    <property type="project" value="UniProtKB-KW"/>
</dbReference>
<protein>
    <submittedName>
        <fullName evidence="1">Disulfide-isomerase a6</fullName>
    </submittedName>
</protein>
<dbReference type="OrthoDB" id="10049726at2759"/>
<evidence type="ECO:0000313" key="2">
    <source>
        <dbReference type="Proteomes" id="UP000276133"/>
    </source>
</evidence>
<gene>
    <name evidence="1" type="ORF">BpHYR1_005501</name>
</gene>